<dbReference type="AlphaFoldDB" id="A0A834K9G3"/>
<proteinExistence type="predicted"/>
<gene>
    <name evidence="2" type="ORF">HZH68_007652</name>
</gene>
<accession>A0A834K9G3</accession>
<organism evidence="2 3">
    <name type="scientific">Vespula germanica</name>
    <name type="common">German yellow jacket</name>
    <name type="synonym">Paravespula germanica</name>
    <dbReference type="NCBI Taxonomy" id="30212"/>
    <lineage>
        <taxon>Eukaryota</taxon>
        <taxon>Metazoa</taxon>
        <taxon>Ecdysozoa</taxon>
        <taxon>Arthropoda</taxon>
        <taxon>Hexapoda</taxon>
        <taxon>Insecta</taxon>
        <taxon>Pterygota</taxon>
        <taxon>Neoptera</taxon>
        <taxon>Endopterygota</taxon>
        <taxon>Hymenoptera</taxon>
        <taxon>Apocrita</taxon>
        <taxon>Aculeata</taxon>
        <taxon>Vespoidea</taxon>
        <taxon>Vespidae</taxon>
        <taxon>Vespinae</taxon>
        <taxon>Vespula</taxon>
    </lineage>
</organism>
<reference evidence="2" key="1">
    <citation type="journal article" date="2020" name="G3 (Bethesda)">
        <title>High-Quality Assemblies for Three Invasive Social Wasps from the &lt;i&gt;Vespula&lt;/i&gt; Genus.</title>
        <authorList>
            <person name="Harrop T.W.R."/>
            <person name="Guhlin J."/>
            <person name="McLaughlin G.M."/>
            <person name="Permina E."/>
            <person name="Stockwell P."/>
            <person name="Gilligan J."/>
            <person name="Le Lec M.F."/>
            <person name="Gruber M.A.M."/>
            <person name="Quinn O."/>
            <person name="Lovegrove M."/>
            <person name="Duncan E.J."/>
            <person name="Remnant E.J."/>
            <person name="Van Eeckhoven J."/>
            <person name="Graham B."/>
            <person name="Knapp R.A."/>
            <person name="Langford K.W."/>
            <person name="Kronenberg Z."/>
            <person name="Press M.O."/>
            <person name="Eacker S.M."/>
            <person name="Wilson-Rankin E.E."/>
            <person name="Purcell J."/>
            <person name="Lester P.J."/>
            <person name="Dearden P.K."/>
        </authorList>
    </citation>
    <scope>NUCLEOTIDE SEQUENCE</scope>
    <source>
        <strain evidence="2">Linc-1</strain>
    </source>
</reference>
<name>A0A834K9G3_VESGE</name>
<keyword evidence="3" id="KW-1185">Reference proteome</keyword>
<evidence type="ECO:0000313" key="2">
    <source>
        <dbReference type="EMBL" id="KAF7401832.1"/>
    </source>
</evidence>
<protein>
    <submittedName>
        <fullName evidence="2">Uncharacterized protein</fullName>
    </submittedName>
</protein>
<dbReference type="EMBL" id="JACSDZ010000006">
    <property type="protein sequence ID" value="KAF7401832.1"/>
    <property type="molecule type" value="Genomic_DNA"/>
</dbReference>
<evidence type="ECO:0000313" key="3">
    <source>
        <dbReference type="Proteomes" id="UP000617340"/>
    </source>
</evidence>
<sequence length="89" mass="10465">MEKQSTQETLSRRYIRPAEPGLSPDEQTERDFVKKHPWRSRQDGFYRNNGVFDSLKMLNVGLPMARNRNCLKTLPTCSLEVSNYESWVE</sequence>
<comment type="caution">
    <text evidence="2">The sequence shown here is derived from an EMBL/GenBank/DDBJ whole genome shotgun (WGS) entry which is preliminary data.</text>
</comment>
<dbReference type="Proteomes" id="UP000617340">
    <property type="component" value="Unassembled WGS sequence"/>
</dbReference>
<evidence type="ECO:0000256" key="1">
    <source>
        <dbReference type="SAM" id="MobiDB-lite"/>
    </source>
</evidence>
<feature type="region of interest" description="Disordered" evidence="1">
    <location>
        <begin position="1"/>
        <end position="31"/>
    </location>
</feature>